<accession>A0A3E1K9C5</accession>
<protein>
    <submittedName>
        <fullName evidence="2">Uncharacterized protein</fullName>
    </submittedName>
</protein>
<dbReference type="AlphaFoldDB" id="A0A3E1K9C5"/>
<keyword evidence="1" id="KW-1133">Transmembrane helix</keyword>
<gene>
    <name evidence="2" type="ORF">DZC52_06810</name>
</gene>
<evidence type="ECO:0000256" key="1">
    <source>
        <dbReference type="SAM" id="Phobius"/>
    </source>
</evidence>
<proteinExistence type="predicted"/>
<feature type="transmembrane region" description="Helical" evidence="1">
    <location>
        <begin position="50"/>
        <end position="71"/>
    </location>
</feature>
<dbReference type="EMBL" id="QUZK01000032">
    <property type="protein sequence ID" value="RFF30752.1"/>
    <property type="molecule type" value="Genomic_DNA"/>
</dbReference>
<reference evidence="2 3" key="1">
    <citation type="submission" date="2018-08" db="EMBL/GenBank/DDBJ databases">
        <title>Wenzhouxiangella salilacus sp. nov., a novel bacterium isolated from a saline lake in Xinjiang Province, China.</title>
        <authorList>
            <person name="Han S."/>
        </authorList>
    </citation>
    <scope>NUCLEOTIDE SEQUENCE [LARGE SCALE GENOMIC DNA]</scope>
    <source>
        <strain evidence="2 3">XDB06</strain>
    </source>
</reference>
<sequence length="137" mass="13254">MRVLGALTAGLVIGVILIEAVSSGLAVLLPAPLMYVEAADGYAGSLVWPLLPVPALVWMLGGLAAGTMAAAAGPHPALGVAAGGLLGLPAFLLVGLVMPGNPMALLAAALPLAGSAAATALVARLGRETVSMGDQAV</sequence>
<dbReference type="OrthoDB" id="10015943at2"/>
<keyword evidence="3" id="KW-1185">Reference proteome</keyword>
<keyword evidence="1" id="KW-0472">Membrane</keyword>
<dbReference type="Proteomes" id="UP000260351">
    <property type="component" value="Unassembled WGS sequence"/>
</dbReference>
<evidence type="ECO:0000313" key="3">
    <source>
        <dbReference type="Proteomes" id="UP000260351"/>
    </source>
</evidence>
<name>A0A3E1K9C5_9GAMM</name>
<evidence type="ECO:0000313" key="2">
    <source>
        <dbReference type="EMBL" id="RFF30752.1"/>
    </source>
</evidence>
<feature type="transmembrane region" description="Helical" evidence="1">
    <location>
        <begin position="104"/>
        <end position="123"/>
    </location>
</feature>
<keyword evidence="1" id="KW-0812">Transmembrane</keyword>
<feature type="transmembrane region" description="Helical" evidence="1">
    <location>
        <begin position="78"/>
        <end position="98"/>
    </location>
</feature>
<dbReference type="RefSeq" id="WP_116650381.1">
    <property type="nucleotide sequence ID" value="NZ_QUZK01000032.1"/>
</dbReference>
<comment type="caution">
    <text evidence="2">The sequence shown here is derived from an EMBL/GenBank/DDBJ whole genome shotgun (WGS) entry which is preliminary data.</text>
</comment>
<organism evidence="2 3">
    <name type="scientific">Wenzhouxiangella sediminis</name>
    <dbReference type="NCBI Taxonomy" id="1792836"/>
    <lineage>
        <taxon>Bacteria</taxon>
        <taxon>Pseudomonadati</taxon>
        <taxon>Pseudomonadota</taxon>
        <taxon>Gammaproteobacteria</taxon>
        <taxon>Chromatiales</taxon>
        <taxon>Wenzhouxiangellaceae</taxon>
        <taxon>Wenzhouxiangella</taxon>
    </lineage>
</organism>